<dbReference type="Proteomes" id="UP001153076">
    <property type="component" value="Unassembled WGS sequence"/>
</dbReference>
<keyword evidence="4" id="KW-1185">Reference proteome</keyword>
<dbReference type="EMBL" id="JAKOGI010000205">
    <property type="protein sequence ID" value="KAJ8439859.1"/>
    <property type="molecule type" value="Genomic_DNA"/>
</dbReference>
<name>A0A9Q1QFG1_9CARY</name>
<evidence type="ECO:0008006" key="5">
    <source>
        <dbReference type="Google" id="ProtNLM"/>
    </source>
</evidence>
<evidence type="ECO:0000313" key="3">
    <source>
        <dbReference type="EMBL" id="KAJ8439859.1"/>
    </source>
</evidence>
<evidence type="ECO:0000256" key="2">
    <source>
        <dbReference type="SAM" id="Phobius"/>
    </source>
</evidence>
<evidence type="ECO:0000313" key="4">
    <source>
        <dbReference type="Proteomes" id="UP001153076"/>
    </source>
</evidence>
<reference evidence="3" key="1">
    <citation type="submission" date="2022-04" db="EMBL/GenBank/DDBJ databases">
        <title>Carnegiea gigantea Genome sequencing and assembly v2.</title>
        <authorList>
            <person name="Copetti D."/>
            <person name="Sanderson M.J."/>
            <person name="Burquez A."/>
            <person name="Wojciechowski M.F."/>
        </authorList>
    </citation>
    <scope>NUCLEOTIDE SEQUENCE</scope>
    <source>
        <strain evidence="3">SGP5-SGP5p</strain>
        <tissue evidence="3">Aerial part</tissue>
    </source>
</reference>
<feature type="transmembrane region" description="Helical" evidence="2">
    <location>
        <begin position="117"/>
        <end position="141"/>
    </location>
</feature>
<gene>
    <name evidence="3" type="ORF">Cgig2_003925</name>
</gene>
<comment type="caution">
    <text evidence="3">The sequence shown here is derived from an EMBL/GenBank/DDBJ whole genome shotgun (WGS) entry which is preliminary data.</text>
</comment>
<feature type="compositionally biased region" description="Basic residues" evidence="1">
    <location>
        <begin position="161"/>
        <end position="175"/>
    </location>
</feature>
<accession>A0A9Q1QFG1</accession>
<keyword evidence="2" id="KW-0472">Membrane</keyword>
<keyword evidence="2" id="KW-1133">Transmembrane helix</keyword>
<organism evidence="3 4">
    <name type="scientific">Carnegiea gigantea</name>
    <dbReference type="NCBI Taxonomy" id="171969"/>
    <lineage>
        <taxon>Eukaryota</taxon>
        <taxon>Viridiplantae</taxon>
        <taxon>Streptophyta</taxon>
        <taxon>Embryophyta</taxon>
        <taxon>Tracheophyta</taxon>
        <taxon>Spermatophyta</taxon>
        <taxon>Magnoliopsida</taxon>
        <taxon>eudicotyledons</taxon>
        <taxon>Gunneridae</taxon>
        <taxon>Pentapetalae</taxon>
        <taxon>Caryophyllales</taxon>
        <taxon>Cactineae</taxon>
        <taxon>Cactaceae</taxon>
        <taxon>Cactoideae</taxon>
        <taxon>Echinocereeae</taxon>
        <taxon>Carnegiea</taxon>
    </lineage>
</organism>
<protein>
    <recommendedName>
        <fullName evidence="5">Transmembrane protein</fullName>
    </recommendedName>
</protein>
<dbReference type="AlphaFoldDB" id="A0A9Q1QFG1"/>
<dbReference type="PANTHER" id="PTHR36735:SF1">
    <property type="entry name" value="TRANSMEMBRANE PROTEIN"/>
    <property type="match status" value="1"/>
</dbReference>
<keyword evidence="2" id="KW-0812">Transmembrane</keyword>
<sequence>MAAAAASSSSSLSPLSSPHLRSPSTPKSKPFSSSYFPNSSSPPLISSSLTLSRPQSKHPPFHFKISPNPINQTLITPLKKPRNLIASAATVEDAAISTETAQEVVSATSGDDGVSNIISVLLFIAFIGLAILTIGVIYIAVTDILQKREKEKFEKEEAAANKKKNNAKKKVRARAGPRGFGQKIDKEEEEN</sequence>
<dbReference type="OrthoDB" id="1930702at2759"/>
<dbReference type="GO" id="GO:0009535">
    <property type="term" value="C:chloroplast thylakoid membrane"/>
    <property type="evidence" value="ECO:0007669"/>
    <property type="project" value="TreeGrafter"/>
</dbReference>
<evidence type="ECO:0000256" key="1">
    <source>
        <dbReference type="SAM" id="MobiDB-lite"/>
    </source>
</evidence>
<proteinExistence type="predicted"/>
<feature type="region of interest" description="Disordered" evidence="1">
    <location>
        <begin position="152"/>
        <end position="191"/>
    </location>
</feature>
<feature type="region of interest" description="Disordered" evidence="1">
    <location>
        <begin position="1"/>
        <end position="63"/>
    </location>
</feature>
<feature type="compositionally biased region" description="Low complexity" evidence="1">
    <location>
        <begin position="1"/>
        <end position="52"/>
    </location>
</feature>
<dbReference type="PANTHER" id="PTHR36735">
    <property type="entry name" value="TRANSMEMBRANE PROTEIN"/>
    <property type="match status" value="1"/>
</dbReference>